<dbReference type="RefSeq" id="WP_135529027.1">
    <property type="nucleotide sequence ID" value="NZ_SRKZ01000001.1"/>
</dbReference>
<keyword evidence="2" id="KW-0378">Hydrolase</keyword>
<dbReference type="CDD" id="cd07016">
    <property type="entry name" value="S14_ClpP_1"/>
    <property type="match status" value="1"/>
</dbReference>
<evidence type="ECO:0000313" key="2">
    <source>
        <dbReference type="EMBL" id="TGD82872.1"/>
    </source>
</evidence>
<name>A0A4Z0MST6_9BACT</name>
<dbReference type="InterPro" id="IPR029045">
    <property type="entry name" value="ClpP/crotonase-like_dom_sf"/>
</dbReference>
<feature type="compositionally biased region" description="Low complexity" evidence="1">
    <location>
        <begin position="219"/>
        <end position="245"/>
    </location>
</feature>
<dbReference type="PANTHER" id="PTHR10381:SF11">
    <property type="entry name" value="ATP-DEPENDENT CLP PROTEASE PROTEOLYTIC SUBUNIT, MITOCHONDRIAL"/>
    <property type="match status" value="1"/>
</dbReference>
<dbReference type="PANTHER" id="PTHR10381">
    <property type="entry name" value="ATP-DEPENDENT CLP PROTEASE PROTEOLYTIC SUBUNIT"/>
    <property type="match status" value="1"/>
</dbReference>
<dbReference type="OrthoDB" id="871446at2"/>
<protein>
    <submittedName>
        <fullName evidence="2">Clp protease ClpP</fullName>
    </submittedName>
</protein>
<sequence length="431" mass="45660">MPELVIPVPENIGPGGIDWDFFEWIPSFTVEDIRMHLQYAEYEGIEVDSILLQFGICYGGSVRHALEIYNYLRGLGLPIRAHVLSITASSGTIVALAADEIEMEHTAQWMVHRPLYPSGTYSQRAEDLRADADRIDRDEQAIVDVYVAASGKSEQEVRQLVSVDRFMTAAEALDFGFVTKVNPLKSKAPTKVEAQAKLKHFKLAVARADKRTVHALNTPKPKAAASRPAANASPKPMAKNATPAAAKTAAKKVTPLTAEQKANAKIVADLAKKLGVKATIDGAADTTEVTAEATATVLADGAGTLYTDGPLAQGKEVFNDEALSVATADATYEAEDGREIVVAGGVAESVSDASDEGEAPTEAAATTTEAITAAVTAAIAPLTQRLDTMEAKFNKTVPPTPRPSARASAAPQVDTKNSNTPRPKAAHHAGL</sequence>
<dbReference type="GO" id="GO:0006515">
    <property type="term" value="P:protein quality control for misfolded or incompletely synthesized proteins"/>
    <property type="evidence" value="ECO:0007669"/>
    <property type="project" value="TreeGrafter"/>
</dbReference>
<gene>
    <name evidence="2" type="ORF">EU557_03570</name>
</gene>
<keyword evidence="2" id="KW-0645">Protease</keyword>
<dbReference type="SUPFAM" id="SSF52096">
    <property type="entry name" value="ClpP/crotonase"/>
    <property type="match status" value="1"/>
</dbReference>
<dbReference type="Gene3D" id="3.90.226.10">
    <property type="entry name" value="2-enoyl-CoA Hydratase, Chain A, domain 1"/>
    <property type="match status" value="1"/>
</dbReference>
<accession>A0A4Z0MST6</accession>
<evidence type="ECO:0000313" key="3">
    <source>
        <dbReference type="Proteomes" id="UP000298284"/>
    </source>
</evidence>
<reference evidence="2 3" key="1">
    <citation type="submission" date="2019-04" db="EMBL/GenBank/DDBJ databases">
        <authorList>
            <person name="Feng G."/>
            <person name="Zhang J."/>
            <person name="Zhu H."/>
        </authorList>
    </citation>
    <scope>NUCLEOTIDE SEQUENCE [LARGE SCALE GENOMIC DNA]</scope>
    <source>
        <strain evidence="2 3">JCM 19491</strain>
    </source>
</reference>
<feature type="region of interest" description="Disordered" evidence="1">
    <location>
        <begin position="218"/>
        <end position="245"/>
    </location>
</feature>
<dbReference type="EMBL" id="SRKZ01000001">
    <property type="protein sequence ID" value="TGD82872.1"/>
    <property type="molecule type" value="Genomic_DNA"/>
</dbReference>
<evidence type="ECO:0000256" key="1">
    <source>
        <dbReference type="SAM" id="MobiDB-lite"/>
    </source>
</evidence>
<keyword evidence="3" id="KW-1185">Reference proteome</keyword>
<dbReference type="Proteomes" id="UP000298284">
    <property type="component" value="Unassembled WGS sequence"/>
</dbReference>
<dbReference type="Pfam" id="PF00574">
    <property type="entry name" value="CLP_protease"/>
    <property type="match status" value="1"/>
</dbReference>
<dbReference type="GO" id="GO:0051117">
    <property type="term" value="F:ATPase binding"/>
    <property type="evidence" value="ECO:0007669"/>
    <property type="project" value="TreeGrafter"/>
</dbReference>
<organism evidence="2 3">
    <name type="scientific">Hymenobacter wooponensis</name>
    <dbReference type="NCBI Taxonomy" id="1525360"/>
    <lineage>
        <taxon>Bacteria</taxon>
        <taxon>Pseudomonadati</taxon>
        <taxon>Bacteroidota</taxon>
        <taxon>Cytophagia</taxon>
        <taxon>Cytophagales</taxon>
        <taxon>Hymenobacteraceae</taxon>
        <taxon>Hymenobacter</taxon>
    </lineage>
</organism>
<feature type="region of interest" description="Disordered" evidence="1">
    <location>
        <begin position="394"/>
        <end position="431"/>
    </location>
</feature>
<dbReference type="GO" id="GO:0009368">
    <property type="term" value="C:endopeptidase Clp complex"/>
    <property type="evidence" value="ECO:0007669"/>
    <property type="project" value="TreeGrafter"/>
</dbReference>
<dbReference type="GO" id="GO:0004176">
    <property type="term" value="F:ATP-dependent peptidase activity"/>
    <property type="evidence" value="ECO:0007669"/>
    <property type="project" value="TreeGrafter"/>
</dbReference>
<dbReference type="GO" id="GO:0004252">
    <property type="term" value="F:serine-type endopeptidase activity"/>
    <property type="evidence" value="ECO:0007669"/>
    <property type="project" value="TreeGrafter"/>
</dbReference>
<dbReference type="AlphaFoldDB" id="A0A4Z0MST6"/>
<proteinExistence type="predicted"/>
<comment type="caution">
    <text evidence="2">The sequence shown here is derived from an EMBL/GenBank/DDBJ whole genome shotgun (WGS) entry which is preliminary data.</text>
</comment>
<dbReference type="InterPro" id="IPR023562">
    <property type="entry name" value="ClpP/TepA"/>
</dbReference>